<dbReference type="AlphaFoldDB" id="A0A5R9F1A8"/>
<proteinExistence type="predicted"/>
<gene>
    <name evidence="1" type="ORF">FCL54_21765</name>
</gene>
<protein>
    <submittedName>
        <fullName evidence="1">DUF3221 domain-containing protein</fullName>
    </submittedName>
</protein>
<dbReference type="InterPro" id="IPR021598">
    <property type="entry name" value="DUF3221"/>
</dbReference>
<comment type="caution">
    <text evidence="1">The sequence shown here is derived from an EMBL/GenBank/DDBJ whole genome shotgun (WGS) entry which is preliminary data.</text>
</comment>
<dbReference type="OrthoDB" id="2452352at2"/>
<keyword evidence="2" id="KW-1185">Reference proteome</keyword>
<reference evidence="1 2" key="1">
    <citation type="submission" date="2019-04" db="EMBL/GenBank/DDBJ databases">
        <title>Bacillus caeni sp. nov., a bacterium isolated from mangrove sediment.</title>
        <authorList>
            <person name="Huang H."/>
            <person name="Mo K."/>
            <person name="Hu Y."/>
        </authorList>
    </citation>
    <scope>NUCLEOTIDE SEQUENCE [LARGE SCALE GENOMIC DNA]</scope>
    <source>
        <strain evidence="1 2">HB172195</strain>
    </source>
</reference>
<dbReference type="EMBL" id="SWLG01000026">
    <property type="protein sequence ID" value="TLS35228.1"/>
    <property type="molecule type" value="Genomic_DNA"/>
</dbReference>
<sequence>MKNLFLSLLLIAWLLFLSGILFLKNEVYKEPDIKGYVTEVTGNRALIVSEERDSNVFDATLVNLPFMTRLQLGEHVKVWYDGSVEQTYPARTHAEKIERVKEKDGRSRLSRDAVIRLFLNDLNQRIISFRRIEYNPNLAKWEVDVITSAGGNNQHYSYLVDDMNRELNRAIK</sequence>
<name>A0A5R9F1A8_9BACL</name>
<evidence type="ECO:0000313" key="1">
    <source>
        <dbReference type="EMBL" id="TLS35228.1"/>
    </source>
</evidence>
<dbReference type="Pfam" id="PF11518">
    <property type="entry name" value="DUF3221"/>
    <property type="match status" value="1"/>
</dbReference>
<dbReference type="RefSeq" id="WP_138129308.1">
    <property type="nucleotide sequence ID" value="NZ_SWLG01000026.1"/>
</dbReference>
<dbReference type="Proteomes" id="UP000308230">
    <property type="component" value="Unassembled WGS sequence"/>
</dbReference>
<organism evidence="1 2">
    <name type="scientific">Exobacillus caeni</name>
    <dbReference type="NCBI Taxonomy" id="2574798"/>
    <lineage>
        <taxon>Bacteria</taxon>
        <taxon>Bacillati</taxon>
        <taxon>Bacillota</taxon>
        <taxon>Bacilli</taxon>
        <taxon>Bacillales</taxon>
        <taxon>Guptibacillaceae</taxon>
        <taxon>Exobacillus</taxon>
    </lineage>
</organism>
<evidence type="ECO:0000313" key="2">
    <source>
        <dbReference type="Proteomes" id="UP000308230"/>
    </source>
</evidence>
<accession>A0A5R9F1A8</accession>